<organism evidence="1 2">
    <name type="scientific">Micropruina glycogenica</name>
    <dbReference type="NCBI Taxonomy" id="75385"/>
    <lineage>
        <taxon>Bacteria</taxon>
        <taxon>Bacillati</taxon>
        <taxon>Actinomycetota</taxon>
        <taxon>Actinomycetes</taxon>
        <taxon>Propionibacteriales</taxon>
        <taxon>Nocardioidaceae</taxon>
        <taxon>Micropruina</taxon>
    </lineage>
</organism>
<accession>A0A2N9JEC7</accession>
<proteinExistence type="predicted"/>
<evidence type="ECO:0000313" key="2">
    <source>
        <dbReference type="Proteomes" id="UP000238164"/>
    </source>
</evidence>
<dbReference type="Proteomes" id="UP000238164">
    <property type="component" value="Chromosome 1"/>
</dbReference>
<name>A0A2N9JEC7_9ACTN</name>
<dbReference type="AlphaFoldDB" id="A0A2N9JEC7"/>
<protein>
    <submittedName>
        <fullName evidence="1">Uncharacterized protein</fullName>
    </submittedName>
</protein>
<keyword evidence="2" id="KW-1185">Reference proteome</keyword>
<evidence type="ECO:0000313" key="1">
    <source>
        <dbReference type="EMBL" id="SPD85889.1"/>
    </source>
</evidence>
<reference evidence="1 2" key="1">
    <citation type="submission" date="2018-02" db="EMBL/GenBank/DDBJ databases">
        <authorList>
            <person name="Cohen D.B."/>
            <person name="Kent A.D."/>
        </authorList>
    </citation>
    <scope>NUCLEOTIDE SEQUENCE [LARGE SCALE GENOMIC DNA]</scope>
    <source>
        <strain evidence="1">1</strain>
    </source>
</reference>
<dbReference type="EMBL" id="LT985188">
    <property type="protein sequence ID" value="SPD85889.1"/>
    <property type="molecule type" value="Genomic_DNA"/>
</dbReference>
<sequence>MVARVRRVAPAAQPPLPFARVGDLPRFWDGRAVLWKGWRDDWDQRFAPRPAMECAACGSTTKPATTLDRVAESPLYSHAMMEADDAAAARLPPIARDRFKPRGRSFYRLMVFRCRDCGYDMVLDDTGSEWELDDDDYGPDGSWPR</sequence>
<dbReference type="KEGG" id="mgg:MPLG2_0853"/>
<gene>
    <name evidence="1" type="ORF">MPLG2_0853</name>
</gene>